<keyword evidence="3" id="KW-1185">Reference proteome</keyword>
<dbReference type="Proteomes" id="UP000034034">
    <property type="component" value="Chromosome"/>
</dbReference>
<dbReference type="PATRIC" id="fig|408015.6.peg.3362"/>
<dbReference type="EMBL" id="CP009922">
    <property type="protein sequence ID" value="AKG44705.1"/>
    <property type="molecule type" value="Genomic_DNA"/>
</dbReference>
<feature type="compositionally biased region" description="Polar residues" evidence="1">
    <location>
        <begin position="30"/>
        <end position="40"/>
    </location>
</feature>
<reference evidence="2" key="1">
    <citation type="submission" date="2019-08" db="EMBL/GenBank/DDBJ databases">
        <title>Complete genome sequence of a mangrove-derived Streptomyces xiamenensis.</title>
        <authorList>
            <person name="Xu J."/>
        </authorList>
    </citation>
    <scope>NUCLEOTIDE SEQUENCE</scope>
    <source>
        <strain evidence="2">318</strain>
    </source>
</reference>
<name>A0A0F7FW29_9ACTN</name>
<gene>
    <name evidence="2" type="ORF">SXIM_33210</name>
</gene>
<sequence length="40" mass="3991">MRTEGPRLARFPGGVGAFSRDSGGAPDTARQVSTGQAATG</sequence>
<protein>
    <submittedName>
        <fullName evidence="2">Uncharacterized protein</fullName>
    </submittedName>
</protein>
<accession>A0A0F7FW29</accession>
<feature type="region of interest" description="Disordered" evidence="1">
    <location>
        <begin position="1"/>
        <end position="40"/>
    </location>
</feature>
<dbReference type="AlphaFoldDB" id="A0A0F7FW29"/>
<evidence type="ECO:0000313" key="3">
    <source>
        <dbReference type="Proteomes" id="UP000034034"/>
    </source>
</evidence>
<proteinExistence type="predicted"/>
<dbReference type="HOGENOM" id="CLU_3297494_0_0_11"/>
<organism evidence="2 3">
    <name type="scientific">Streptomyces xiamenensis</name>
    <dbReference type="NCBI Taxonomy" id="408015"/>
    <lineage>
        <taxon>Bacteria</taxon>
        <taxon>Bacillati</taxon>
        <taxon>Actinomycetota</taxon>
        <taxon>Actinomycetes</taxon>
        <taxon>Kitasatosporales</taxon>
        <taxon>Streptomycetaceae</taxon>
        <taxon>Streptomyces</taxon>
    </lineage>
</organism>
<evidence type="ECO:0000313" key="2">
    <source>
        <dbReference type="EMBL" id="AKG44705.1"/>
    </source>
</evidence>
<dbReference type="KEGG" id="sxi:SXIM_33210"/>
<evidence type="ECO:0000256" key="1">
    <source>
        <dbReference type="SAM" id="MobiDB-lite"/>
    </source>
</evidence>